<dbReference type="AlphaFoldDB" id="A0A9D9HIH3"/>
<reference evidence="3" key="1">
    <citation type="submission" date="2020-10" db="EMBL/GenBank/DDBJ databases">
        <authorList>
            <person name="Gilroy R."/>
        </authorList>
    </citation>
    <scope>NUCLEOTIDE SEQUENCE</scope>
    <source>
        <strain evidence="3">B1-20833</strain>
    </source>
</reference>
<dbReference type="NCBIfam" id="NF033516">
    <property type="entry name" value="transpos_IS3"/>
    <property type="match status" value="1"/>
</dbReference>
<evidence type="ECO:0000313" key="3">
    <source>
        <dbReference type="EMBL" id="MBO8452178.1"/>
    </source>
</evidence>
<comment type="caution">
    <text evidence="3">The sequence shown here is derived from an EMBL/GenBank/DDBJ whole genome shotgun (WGS) entry which is preliminary data.</text>
</comment>
<feature type="domain" description="Integrase catalytic" evidence="2">
    <location>
        <begin position="202"/>
        <end position="364"/>
    </location>
</feature>
<evidence type="ECO:0000313" key="4">
    <source>
        <dbReference type="Proteomes" id="UP000823661"/>
    </source>
</evidence>
<organism evidence="3 4">
    <name type="scientific">Candidatus Cryptobacteroides intestinavium</name>
    <dbReference type="NCBI Taxonomy" id="2840766"/>
    <lineage>
        <taxon>Bacteria</taxon>
        <taxon>Pseudomonadati</taxon>
        <taxon>Bacteroidota</taxon>
        <taxon>Bacteroidia</taxon>
        <taxon>Bacteroidales</taxon>
        <taxon>Candidatus Cryptobacteroides</taxon>
    </lineage>
</organism>
<dbReference type="PANTHER" id="PTHR46889:SF4">
    <property type="entry name" value="TRANSPOSASE INSO FOR INSERTION SEQUENCE ELEMENT IS911B-RELATED"/>
    <property type="match status" value="1"/>
</dbReference>
<sequence length="377" mass="42402">MGICVLLGPDGQERVRADGRAAPKTRARDDRDKKKAAYASDGPGEGAGVSPRGERVPALRERVLKKKDGAGGEARVPAGYPEWAKSVMTVSILRREYPLDLLLRVSGMSRSTYYHRVRSLRAGSGLSEVDALISSIFHDSRGEYGCRKVAAALERRGVRMNFKTVNRRMRSMGLVCSYRRKRRRRSGGSAGYAPNLLDQNFSASAPLEKLVTDVTEMRVLGGRRLYLSSIIDLHNNVVLAHSVSASNSWTMVRDMLERLERRRGVPEGVMIHSDQGALYRCGEYLKFARSHRIVRSMSGKGCCYDNAVIESHFGNLKGYLGRLDRVPEDKAVEMIDEAVRYFNEERIMLKLGGLSPMEYLRRYMESENKRPKTDSYI</sequence>
<dbReference type="Pfam" id="PF00665">
    <property type="entry name" value="rve"/>
    <property type="match status" value="1"/>
</dbReference>
<dbReference type="Gene3D" id="3.30.420.10">
    <property type="entry name" value="Ribonuclease H-like superfamily/Ribonuclease H"/>
    <property type="match status" value="1"/>
</dbReference>
<dbReference type="GO" id="GO:0003676">
    <property type="term" value="F:nucleic acid binding"/>
    <property type="evidence" value="ECO:0007669"/>
    <property type="project" value="InterPro"/>
</dbReference>
<proteinExistence type="predicted"/>
<protein>
    <submittedName>
        <fullName evidence="3">IS3 family transposase</fullName>
    </submittedName>
</protein>
<dbReference type="Pfam" id="PF13276">
    <property type="entry name" value="HTH_21"/>
    <property type="match status" value="1"/>
</dbReference>
<dbReference type="SUPFAM" id="SSF53098">
    <property type="entry name" value="Ribonuclease H-like"/>
    <property type="match status" value="1"/>
</dbReference>
<dbReference type="InterPro" id="IPR001584">
    <property type="entry name" value="Integrase_cat-core"/>
</dbReference>
<dbReference type="InterPro" id="IPR050900">
    <property type="entry name" value="Transposase_IS3/IS150/IS904"/>
</dbReference>
<dbReference type="InterPro" id="IPR036397">
    <property type="entry name" value="RNaseH_sf"/>
</dbReference>
<feature type="region of interest" description="Disordered" evidence="1">
    <location>
        <begin position="1"/>
        <end position="55"/>
    </location>
</feature>
<dbReference type="Proteomes" id="UP000823661">
    <property type="component" value="Unassembled WGS sequence"/>
</dbReference>
<dbReference type="GO" id="GO:0015074">
    <property type="term" value="P:DNA integration"/>
    <property type="evidence" value="ECO:0007669"/>
    <property type="project" value="InterPro"/>
</dbReference>
<reference evidence="3" key="2">
    <citation type="journal article" date="2021" name="PeerJ">
        <title>Extensive microbial diversity within the chicken gut microbiome revealed by metagenomics and culture.</title>
        <authorList>
            <person name="Gilroy R."/>
            <person name="Ravi A."/>
            <person name="Getino M."/>
            <person name="Pursley I."/>
            <person name="Horton D.L."/>
            <person name="Alikhan N.F."/>
            <person name="Baker D."/>
            <person name="Gharbi K."/>
            <person name="Hall N."/>
            <person name="Watson M."/>
            <person name="Adriaenssens E.M."/>
            <person name="Foster-Nyarko E."/>
            <person name="Jarju S."/>
            <person name="Secka A."/>
            <person name="Antonio M."/>
            <person name="Oren A."/>
            <person name="Chaudhuri R.R."/>
            <person name="La Ragione R."/>
            <person name="Hildebrand F."/>
            <person name="Pallen M.J."/>
        </authorList>
    </citation>
    <scope>NUCLEOTIDE SEQUENCE</scope>
    <source>
        <strain evidence="3">B1-20833</strain>
    </source>
</reference>
<dbReference type="PANTHER" id="PTHR46889">
    <property type="entry name" value="TRANSPOSASE INSF FOR INSERTION SEQUENCE IS3B-RELATED"/>
    <property type="match status" value="1"/>
</dbReference>
<dbReference type="PROSITE" id="PS50994">
    <property type="entry name" value="INTEGRASE"/>
    <property type="match status" value="1"/>
</dbReference>
<gene>
    <name evidence="3" type="ORF">IAC06_04765</name>
</gene>
<feature type="compositionally biased region" description="Basic and acidic residues" evidence="1">
    <location>
        <begin position="11"/>
        <end position="35"/>
    </location>
</feature>
<name>A0A9D9HIH3_9BACT</name>
<dbReference type="InterPro" id="IPR012337">
    <property type="entry name" value="RNaseH-like_sf"/>
</dbReference>
<evidence type="ECO:0000259" key="2">
    <source>
        <dbReference type="PROSITE" id="PS50994"/>
    </source>
</evidence>
<dbReference type="InterPro" id="IPR025948">
    <property type="entry name" value="HTH-like_dom"/>
</dbReference>
<evidence type="ECO:0000256" key="1">
    <source>
        <dbReference type="SAM" id="MobiDB-lite"/>
    </source>
</evidence>
<dbReference type="EMBL" id="JADIMI010000045">
    <property type="protein sequence ID" value="MBO8452178.1"/>
    <property type="molecule type" value="Genomic_DNA"/>
</dbReference>
<dbReference type="InterPro" id="IPR048020">
    <property type="entry name" value="Transpos_IS3"/>
</dbReference>
<accession>A0A9D9HIH3</accession>